<reference evidence="7" key="1">
    <citation type="submission" date="2017-08" db="EMBL/GenBank/DDBJ databases">
        <title>Direct submision.</title>
        <authorList>
            <person name="Kim S.-J."/>
            <person name="Rhee S.-K."/>
        </authorList>
    </citation>
    <scope>NUCLEOTIDE SEQUENCE [LARGE SCALE GENOMIC DNA]</scope>
    <source>
        <strain evidence="7">GI5</strain>
    </source>
</reference>
<dbReference type="Pfam" id="PF00126">
    <property type="entry name" value="HTH_1"/>
    <property type="match status" value="1"/>
</dbReference>
<evidence type="ECO:0000256" key="4">
    <source>
        <dbReference type="ARBA" id="ARBA00023163"/>
    </source>
</evidence>
<dbReference type="CDD" id="cd05466">
    <property type="entry name" value="PBP2_LTTR_substrate"/>
    <property type="match status" value="1"/>
</dbReference>
<feature type="domain" description="HTH lysR-type" evidence="5">
    <location>
        <begin position="1"/>
        <end position="58"/>
    </location>
</feature>
<dbReference type="SUPFAM" id="SSF53850">
    <property type="entry name" value="Periplasmic binding protein-like II"/>
    <property type="match status" value="1"/>
</dbReference>
<evidence type="ECO:0000259" key="5">
    <source>
        <dbReference type="PROSITE" id="PS50931"/>
    </source>
</evidence>
<keyword evidence="3" id="KW-0238">DNA-binding</keyword>
<dbReference type="OrthoDB" id="9803735at2"/>
<dbReference type="PRINTS" id="PR00039">
    <property type="entry name" value="HTHLYSR"/>
</dbReference>
<dbReference type="FunFam" id="1.10.10.10:FF:000001">
    <property type="entry name" value="LysR family transcriptional regulator"/>
    <property type="match status" value="1"/>
</dbReference>
<dbReference type="InterPro" id="IPR036388">
    <property type="entry name" value="WH-like_DNA-bd_sf"/>
</dbReference>
<dbReference type="PANTHER" id="PTHR30126">
    <property type="entry name" value="HTH-TYPE TRANSCRIPTIONAL REGULATOR"/>
    <property type="match status" value="1"/>
</dbReference>
<dbReference type="SUPFAM" id="SSF46785">
    <property type="entry name" value="Winged helix' DNA-binding domain"/>
    <property type="match status" value="1"/>
</dbReference>
<dbReference type="InterPro" id="IPR000847">
    <property type="entry name" value="LysR_HTH_N"/>
</dbReference>
<organism evidence="6 7">
    <name type="scientific">Ketobacter alkanivorans</name>
    <dbReference type="NCBI Taxonomy" id="1917421"/>
    <lineage>
        <taxon>Bacteria</taxon>
        <taxon>Pseudomonadati</taxon>
        <taxon>Pseudomonadota</taxon>
        <taxon>Gammaproteobacteria</taxon>
        <taxon>Pseudomonadales</taxon>
        <taxon>Ketobacteraceae</taxon>
        <taxon>Ketobacter</taxon>
    </lineage>
</organism>
<keyword evidence="7" id="KW-1185">Reference proteome</keyword>
<name>A0A2K9LG38_9GAMM</name>
<dbReference type="Pfam" id="PF03466">
    <property type="entry name" value="LysR_substrate"/>
    <property type="match status" value="1"/>
</dbReference>
<dbReference type="EMBL" id="CP022684">
    <property type="protein sequence ID" value="AUM11213.1"/>
    <property type="molecule type" value="Genomic_DNA"/>
</dbReference>
<dbReference type="PANTHER" id="PTHR30126:SF81">
    <property type="entry name" value="HTH-TYPE TRANSCRIPTIONAL REGULATOR ILVY"/>
    <property type="match status" value="1"/>
</dbReference>
<evidence type="ECO:0000256" key="3">
    <source>
        <dbReference type="ARBA" id="ARBA00023125"/>
    </source>
</evidence>
<dbReference type="KEGG" id="kak:Kalk_01655"/>
<keyword evidence="2" id="KW-0805">Transcription regulation</keyword>
<sequence>MEIAELKAFVAVAEAGSFSQAALQLHLTQPAISKRISLLESNLNCQLFDRIGRQTILTEAGRDLMPRANRILQEMEDMRRAMSNLSGEVSGTLKIGTSHHIGLHRLPPVLKSFSRQYPQVTLDIQFIDSEMAFDLVMQGKLELGIVTLPPDDNGSLRNIPVWEDPLAFMVGNDHPLAKKKQIPLQALADYPAILPSMSTFTRRIVEGMFQEHNLRIDVPISTNYLETIKMMASIGLGWTVLPATMLDDDIKPLQVEGVALSRSLGVVYHPGHSLSNAAKAILDLLN</sequence>
<accession>A0A2K9LG38</accession>
<dbReference type="AlphaFoldDB" id="A0A2K9LG38"/>
<protein>
    <submittedName>
        <fullName evidence="6">LysR family transcriptional regulator</fullName>
    </submittedName>
</protein>
<dbReference type="Gene3D" id="3.40.190.290">
    <property type="match status" value="1"/>
</dbReference>
<dbReference type="InterPro" id="IPR005119">
    <property type="entry name" value="LysR_subst-bd"/>
</dbReference>
<dbReference type="Proteomes" id="UP000235116">
    <property type="component" value="Chromosome"/>
</dbReference>
<evidence type="ECO:0000313" key="6">
    <source>
        <dbReference type="EMBL" id="AUM11213.1"/>
    </source>
</evidence>
<evidence type="ECO:0000256" key="1">
    <source>
        <dbReference type="ARBA" id="ARBA00009437"/>
    </source>
</evidence>
<dbReference type="InterPro" id="IPR036390">
    <property type="entry name" value="WH_DNA-bd_sf"/>
</dbReference>
<evidence type="ECO:0000256" key="2">
    <source>
        <dbReference type="ARBA" id="ARBA00023015"/>
    </source>
</evidence>
<evidence type="ECO:0000313" key="7">
    <source>
        <dbReference type="Proteomes" id="UP000235116"/>
    </source>
</evidence>
<gene>
    <name evidence="6" type="ORF">Kalk_01655</name>
</gene>
<dbReference type="GO" id="GO:0000976">
    <property type="term" value="F:transcription cis-regulatory region binding"/>
    <property type="evidence" value="ECO:0007669"/>
    <property type="project" value="TreeGrafter"/>
</dbReference>
<proteinExistence type="inferred from homology"/>
<keyword evidence="4" id="KW-0804">Transcription</keyword>
<dbReference type="GO" id="GO:0003700">
    <property type="term" value="F:DNA-binding transcription factor activity"/>
    <property type="evidence" value="ECO:0007669"/>
    <property type="project" value="InterPro"/>
</dbReference>
<comment type="similarity">
    <text evidence="1">Belongs to the LysR transcriptional regulatory family.</text>
</comment>
<dbReference type="RefSeq" id="WP_101892553.1">
    <property type="nucleotide sequence ID" value="NZ_CP022684.1"/>
</dbReference>
<dbReference type="Gene3D" id="1.10.10.10">
    <property type="entry name" value="Winged helix-like DNA-binding domain superfamily/Winged helix DNA-binding domain"/>
    <property type="match status" value="1"/>
</dbReference>
<dbReference type="PROSITE" id="PS50931">
    <property type="entry name" value="HTH_LYSR"/>
    <property type="match status" value="1"/>
</dbReference>